<name>Q84ST0_ORYSJ</name>
<evidence type="ECO:0000313" key="2">
    <source>
        <dbReference type="EMBL" id="AAO73236.1"/>
    </source>
</evidence>
<proteinExistence type="predicted"/>
<dbReference type="Proteomes" id="UP000000763">
    <property type="component" value="Chromosome 3"/>
</dbReference>
<dbReference type="EMBL" id="AC120535">
    <property type="protein sequence ID" value="AAO73236.1"/>
    <property type="molecule type" value="Genomic_DNA"/>
</dbReference>
<evidence type="ECO:0000313" key="3">
    <source>
        <dbReference type="Proteomes" id="UP000000763"/>
    </source>
</evidence>
<reference evidence="3" key="2">
    <citation type="journal article" date="2008" name="Nucleic Acids Res.">
        <title>The rice annotation project database (RAP-DB): 2008 update.</title>
        <authorList>
            <consortium name="The rice annotation project (RAP)"/>
        </authorList>
    </citation>
    <scope>GENOME REANNOTATION</scope>
    <source>
        <strain evidence="3">cv. Nipponbare</strain>
    </source>
</reference>
<organism evidence="2 3">
    <name type="scientific">Oryza sativa subsp. japonica</name>
    <name type="common">Rice</name>
    <dbReference type="NCBI Taxonomy" id="39947"/>
    <lineage>
        <taxon>Eukaryota</taxon>
        <taxon>Viridiplantae</taxon>
        <taxon>Streptophyta</taxon>
        <taxon>Embryophyta</taxon>
        <taxon>Tracheophyta</taxon>
        <taxon>Spermatophyta</taxon>
        <taxon>Magnoliopsida</taxon>
        <taxon>Liliopsida</taxon>
        <taxon>Poales</taxon>
        <taxon>Poaceae</taxon>
        <taxon>BOP clade</taxon>
        <taxon>Oryzoideae</taxon>
        <taxon>Oryzeae</taxon>
        <taxon>Oryzinae</taxon>
        <taxon>Oryza</taxon>
        <taxon>Oryza sativa</taxon>
    </lineage>
</organism>
<gene>
    <name evidence="2" type="ordered locus">Os03g45090</name>
</gene>
<evidence type="ECO:0000256" key="1">
    <source>
        <dbReference type="SAM" id="MobiDB-lite"/>
    </source>
</evidence>
<protein>
    <submittedName>
        <fullName evidence="2">Uncharacterized protein</fullName>
    </submittedName>
</protein>
<sequence>MEKKREGRAVMLKWGRGGSDVAGSGPISLADVGSGASQRWETGPTGGAHLSVTLGERGVGQPA</sequence>
<dbReference type="AlphaFoldDB" id="Q84ST0"/>
<reference evidence="3" key="1">
    <citation type="journal article" date="2005" name="Nature">
        <title>The map-based sequence of the rice genome.</title>
        <authorList>
            <consortium name="International rice genome sequencing project (IRGSP)"/>
            <person name="Matsumoto T."/>
            <person name="Wu J."/>
            <person name="Kanamori H."/>
            <person name="Katayose Y."/>
            <person name="Fujisawa M."/>
            <person name="Namiki N."/>
            <person name="Mizuno H."/>
            <person name="Yamamoto K."/>
            <person name="Antonio B.A."/>
            <person name="Baba T."/>
            <person name="Sakata K."/>
            <person name="Nagamura Y."/>
            <person name="Aoki H."/>
            <person name="Arikawa K."/>
            <person name="Arita K."/>
            <person name="Bito T."/>
            <person name="Chiden Y."/>
            <person name="Fujitsuka N."/>
            <person name="Fukunaka R."/>
            <person name="Hamada M."/>
            <person name="Harada C."/>
            <person name="Hayashi A."/>
            <person name="Hijishita S."/>
            <person name="Honda M."/>
            <person name="Hosokawa S."/>
            <person name="Ichikawa Y."/>
            <person name="Idonuma A."/>
            <person name="Iijima M."/>
            <person name="Ikeda M."/>
            <person name="Ikeno M."/>
            <person name="Ito K."/>
            <person name="Ito S."/>
            <person name="Ito T."/>
            <person name="Ito Y."/>
            <person name="Ito Y."/>
            <person name="Iwabuchi A."/>
            <person name="Kamiya K."/>
            <person name="Karasawa W."/>
            <person name="Kurita K."/>
            <person name="Katagiri S."/>
            <person name="Kikuta A."/>
            <person name="Kobayashi H."/>
            <person name="Kobayashi N."/>
            <person name="Machita K."/>
            <person name="Maehara T."/>
            <person name="Masukawa M."/>
            <person name="Mizubayashi T."/>
            <person name="Mukai Y."/>
            <person name="Nagasaki H."/>
            <person name="Nagata Y."/>
            <person name="Naito S."/>
            <person name="Nakashima M."/>
            <person name="Nakama Y."/>
            <person name="Nakamichi Y."/>
            <person name="Nakamura M."/>
            <person name="Meguro A."/>
            <person name="Negishi M."/>
            <person name="Ohta I."/>
            <person name="Ohta T."/>
            <person name="Okamoto M."/>
            <person name="Ono N."/>
            <person name="Saji S."/>
            <person name="Sakaguchi M."/>
            <person name="Sakai K."/>
            <person name="Shibata M."/>
            <person name="Shimokawa T."/>
            <person name="Song J."/>
            <person name="Takazaki Y."/>
            <person name="Terasawa K."/>
            <person name="Tsugane M."/>
            <person name="Tsuji K."/>
            <person name="Ueda S."/>
            <person name="Waki K."/>
            <person name="Yamagata H."/>
            <person name="Yamamoto M."/>
            <person name="Yamamoto S."/>
            <person name="Yamane H."/>
            <person name="Yoshiki S."/>
            <person name="Yoshihara R."/>
            <person name="Yukawa K."/>
            <person name="Zhong H."/>
            <person name="Yano M."/>
            <person name="Yuan Q."/>
            <person name="Ouyang S."/>
            <person name="Liu J."/>
            <person name="Jones K.M."/>
            <person name="Gansberger K."/>
            <person name="Moffat K."/>
            <person name="Hill J."/>
            <person name="Bera J."/>
            <person name="Fadrosh D."/>
            <person name="Jin S."/>
            <person name="Johri S."/>
            <person name="Kim M."/>
            <person name="Overton L."/>
            <person name="Reardon M."/>
            <person name="Tsitrin T."/>
            <person name="Vuong H."/>
            <person name="Weaver B."/>
            <person name="Ciecko A."/>
            <person name="Tallon L."/>
            <person name="Jackson J."/>
            <person name="Pai G."/>
            <person name="Aken S.V."/>
            <person name="Utterback T."/>
            <person name="Reidmuller S."/>
            <person name="Feldblyum T."/>
            <person name="Hsiao J."/>
            <person name="Zismann V."/>
            <person name="Iobst S."/>
            <person name="de Vazeille A.R."/>
            <person name="Buell C.R."/>
            <person name="Ying K."/>
            <person name="Li Y."/>
            <person name="Lu T."/>
            <person name="Huang Y."/>
            <person name="Zhao Q."/>
            <person name="Feng Q."/>
            <person name="Zhang L."/>
            <person name="Zhu J."/>
            <person name="Weng Q."/>
            <person name="Mu J."/>
            <person name="Lu Y."/>
            <person name="Fan D."/>
            <person name="Liu Y."/>
            <person name="Guan J."/>
            <person name="Zhang Y."/>
            <person name="Yu S."/>
            <person name="Liu X."/>
            <person name="Zhang Y."/>
            <person name="Hong G."/>
            <person name="Han B."/>
            <person name="Choisne N."/>
            <person name="Demange N."/>
            <person name="Orjeda G."/>
            <person name="Samain S."/>
            <person name="Cattolico L."/>
            <person name="Pelletier E."/>
            <person name="Couloux A."/>
            <person name="Segurens B."/>
            <person name="Wincker P."/>
            <person name="D'Hont A."/>
            <person name="Scarpelli C."/>
            <person name="Weissenbach J."/>
            <person name="Salanoubat M."/>
            <person name="Quetier F."/>
            <person name="Yu Y."/>
            <person name="Kim H.R."/>
            <person name="Rambo T."/>
            <person name="Currie J."/>
            <person name="Collura K."/>
            <person name="Luo M."/>
            <person name="Yang T."/>
            <person name="Ammiraju J.S.S."/>
            <person name="Engler F."/>
            <person name="Soderlund C."/>
            <person name="Wing R.A."/>
            <person name="Palmer L.E."/>
            <person name="de la Bastide M."/>
            <person name="Spiegel L."/>
            <person name="Nascimento L."/>
            <person name="Zutavern T."/>
            <person name="O'Shaughnessy A."/>
            <person name="Dike S."/>
            <person name="Dedhia N."/>
            <person name="Preston R."/>
            <person name="Balija V."/>
            <person name="McCombie W.R."/>
            <person name="Chow T."/>
            <person name="Chen H."/>
            <person name="Chung M."/>
            <person name="Chen C."/>
            <person name="Shaw J."/>
            <person name="Wu H."/>
            <person name="Hsiao K."/>
            <person name="Chao Y."/>
            <person name="Chu M."/>
            <person name="Cheng C."/>
            <person name="Hour A."/>
            <person name="Lee P."/>
            <person name="Lin S."/>
            <person name="Lin Y."/>
            <person name="Liou J."/>
            <person name="Liu S."/>
            <person name="Hsing Y."/>
            <person name="Raghuvanshi S."/>
            <person name="Mohanty A."/>
            <person name="Bharti A.K."/>
            <person name="Gaur A."/>
            <person name="Gupta V."/>
            <person name="Kumar D."/>
            <person name="Ravi V."/>
            <person name="Vij S."/>
            <person name="Kapur A."/>
            <person name="Khurana P."/>
            <person name="Khurana P."/>
            <person name="Khurana J.P."/>
            <person name="Tyagi A.K."/>
            <person name="Gaikwad K."/>
            <person name="Singh A."/>
            <person name="Dalal V."/>
            <person name="Srivastava S."/>
            <person name="Dixit A."/>
            <person name="Pal A.K."/>
            <person name="Ghazi I.A."/>
            <person name="Yadav M."/>
            <person name="Pandit A."/>
            <person name="Bhargava A."/>
            <person name="Sureshbabu K."/>
            <person name="Batra K."/>
            <person name="Sharma T.R."/>
            <person name="Mohapatra T."/>
            <person name="Singh N.K."/>
            <person name="Messing J."/>
            <person name="Nelson A.B."/>
            <person name="Fuks G."/>
            <person name="Kavchok S."/>
            <person name="Keizer G."/>
            <person name="Linton E."/>
            <person name="Llaca V."/>
            <person name="Song R."/>
            <person name="Tanyolac B."/>
            <person name="Young S."/>
            <person name="Ho-Il K."/>
            <person name="Hahn J.H."/>
            <person name="Sangsakoo G."/>
            <person name="Vanavichit A."/>
            <person name="de Mattos Luiz.A.T."/>
            <person name="Zimmer P.D."/>
            <person name="Malone G."/>
            <person name="Dellagostin O."/>
            <person name="de Oliveira A.C."/>
            <person name="Bevan M."/>
            <person name="Bancroft I."/>
            <person name="Minx P."/>
            <person name="Cordum H."/>
            <person name="Wilson R."/>
            <person name="Cheng Z."/>
            <person name="Jin W."/>
            <person name="Jiang J."/>
            <person name="Leong S.A."/>
            <person name="Iwama H."/>
            <person name="Gojobori T."/>
            <person name="Itoh T."/>
            <person name="Niimura Y."/>
            <person name="Fujii Y."/>
            <person name="Habara T."/>
            <person name="Sakai H."/>
            <person name="Sato Y."/>
            <person name="Wilson G."/>
            <person name="Kumar K."/>
            <person name="McCouch S."/>
            <person name="Juretic N."/>
            <person name="Hoen D."/>
            <person name="Wright S."/>
            <person name="Bruskiewich R."/>
            <person name="Bureau T."/>
            <person name="Miyao A."/>
            <person name="Hirochika H."/>
            <person name="Nishikawa T."/>
            <person name="Kadowaki K."/>
            <person name="Sugiura M."/>
            <person name="Burr B."/>
            <person name="Sasaki T."/>
        </authorList>
    </citation>
    <scope>NUCLEOTIDE SEQUENCE [LARGE SCALE GENOMIC DNA]</scope>
    <source>
        <strain evidence="3">cv. Nipponbare</strain>
    </source>
</reference>
<feature type="region of interest" description="Disordered" evidence="1">
    <location>
        <begin position="22"/>
        <end position="63"/>
    </location>
</feature>
<accession>Q84ST0</accession>